<dbReference type="InterPro" id="IPR029060">
    <property type="entry name" value="PIN-like_dom_sf"/>
</dbReference>
<dbReference type="EMBL" id="BARW01006279">
    <property type="protein sequence ID" value="GAI87571.1"/>
    <property type="molecule type" value="Genomic_DNA"/>
</dbReference>
<accession>X1T869</accession>
<comment type="caution">
    <text evidence="1">The sequence shown here is derived from an EMBL/GenBank/DDBJ whole genome shotgun (WGS) entry which is preliminary data.</text>
</comment>
<reference evidence="1" key="1">
    <citation type="journal article" date="2014" name="Front. Microbiol.">
        <title>High frequency of phylogenetically diverse reductive dehalogenase-homologous genes in deep subseafloor sedimentary metagenomes.</title>
        <authorList>
            <person name="Kawai M."/>
            <person name="Futagami T."/>
            <person name="Toyoda A."/>
            <person name="Takaki Y."/>
            <person name="Nishi S."/>
            <person name="Hori S."/>
            <person name="Arai W."/>
            <person name="Tsubouchi T."/>
            <person name="Morono Y."/>
            <person name="Uchiyama I."/>
            <person name="Ito T."/>
            <person name="Fujiyama A."/>
            <person name="Inagaki F."/>
            <person name="Takami H."/>
        </authorList>
    </citation>
    <scope>NUCLEOTIDE SEQUENCE</scope>
    <source>
        <strain evidence="1">Expedition CK06-06</strain>
    </source>
</reference>
<evidence type="ECO:0000313" key="1">
    <source>
        <dbReference type="EMBL" id="GAI87571.1"/>
    </source>
</evidence>
<gene>
    <name evidence="1" type="ORF">S12H4_13182</name>
</gene>
<proteinExistence type="predicted"/>
<dbReference type="Gene3D" id="3.40.50.1010">
    <property type="entry name" value="5'-nuclease"/>
    <property type="match status" value="1"/>
</dbReference>
<dbReference type="AlphaFoldDB" id="X1T869"/>
<protein>
    <recommendedName>
        <fullName evidence="2">PIN domain-containing protein</fullName>
    </recommendedName>
</protein>
<sequence>MSAFIPNSILVEVFKHLCVTEGKDYAMRCIISFQYTVNAQFVALTPDLIINAGRLKCQYRTKLSYNDCISISVAIKMRAKLHTTEKKLPKIRNLQVVIYDF</sequence>
<name>X1T869_9ZZZZ</name>
<evidence type="ECO:0008006" key="2">
    <source>
        <dbReference type="Google" id="ProtNLM"/>
    </source>
</evidence>
<organism evidence="1">
    <name type="scientific">marine sediment metagenome</name>
    <dbReference type="NCBI Taxonomy" id="412755"/>
    <lineage>
        <taxon>unclassified sequences</taxon>
        <taxon>metagenomes</taxon>
        <taxon>ecological metagenomes</taxon>
    </lineage>
</organism>
<dbReference type="SUPFAM" id="SSF88723">
    <property type="entry name" value="PIN domain-like"/>
    <property type="match status" value="1"/>
</dbReference>